<sequence>MQGQDYPIDGEDLINVSILDSSFNPPTMAHLALSRLSNTTTSVNTDFNAKLLLYSMKNADKVPTLGDTSPSERVEMMILLAKELERLGAASVEPGSSQNIAVAVCQEPIFVEKSKILQAYFVSRMEYLSSSSSTTTMVRLTFLLGIDTLERLFMPKYYGTEEDMRAAMQALFASDNGTRVLCVRRAFGQSYMQSDPELVERDKDYVASGAVVFTDIEEELSSISSSEVRKNIQQGKTTSLWKGKVIDTIAQYIEEHGLYREQ</sequence>
<comment type="caution">
    <text evidence="1">The sequence shown here is derived from an EMBL/GenBank/DDBJ whole genome shotgun (WGS) entry which is preliminary data.</text>
</comment>
<name>A0AAV5A5U7_9AGAM</name>
<dbReference type="GO" id="GO:0016887">
    <property type="term" value="F:ATP hydrolysis activity"/>
    <property type="evidence" value="ECO:0007669"/>
    <property type="project" value="TreeGrafter"/>
</dbReference>
<dbReference type="SUPFAM" id="SSF52374">
    <property type="entry name" value="Nucleotidylyl transferase"/>
    <property type="match status" value="1"/>
</dbReference>
<accession>A0AAV5A5U7</accession>
<dbReference type="InterPro" id="IPR014729">
    <property type="entry name" value="Rossmann-like_a/b/a_fold"/>
</dbReference>
<dbReference type="AlphaFoldDB" id="A0AAV5A5U7"/>
<dbReference type="GO" id="GO:0005737">
    <property type="term" value="C:cytoplasm"/>
    <property type="evidence" value="ECO:0007669"/>
    <property type="project" value="TreeGrafter"/>
</dbReference>
<proteinExistence type="predicted"/>
<dbReference type="PANTHER" id="PTHR31285:SF0">
    <property type="entry name" value="NICOTINAMIDE MONONUCLEOTIDE ADENYLYLTRANSFERASE"/>
    <property type="match status" value="1"/>
</dbReference>
<dbReference type="GO" id="GO:0000309">
    <property type="term" value="F:nicotinamide-nucleotide adenylyltransferase activity"/>
    <property type="evidence" value="ECO:0007669"/>
    <property type="project" value="TreeGrafter"/>
</dbReference>
<gene>
    <name evidence="1" type="ORF">Clacol_002556</name>
</gene>
<evidence type="ECO:0000313" key="1">
    <source>
        <dbReference type="EMBL" id="GJJ08345.1"/>
    </source>
</evidence>
<organism evidence="1 2">
    <name type="scientific">Clathrus columnatus</name>
    <dbReference type="NCBI Taxonomy" id="1419009"/>
    <lineage>
        <taxon>Eukaryota</taxon>
        <taxon>Fungi</taxon>
        <taxon>Dikarya</taxon>
        <taxon>Basidiomycota</taxon>
        <taxon>Agaricomycotina</taxon>
        <taxon>Agaricomycetes</taxon>
        <taxon>Phallomycetidae</taxon>
        <taxon>Phallales</taxon>
        <taxon>Clathraceae</taxon>
        <taxon>Clathrus</taxon>
    </lineage>
</organism>
<dbReference type="PANTHER" id="PTHR31285">
    <property type="entry name" value="NICOTINAMIDE MONONUCLEOTIDE ADENYLYLTRANSFERASE"/>
    <property type="match status" value="1"/>
</dbReference>
<dbReference type="GO" id="GO:0005634">
    <property type="term" value="C:nucleus"/>
    <property type="evidence" value="ECO:0007669"/>
    <property type="project" value="TreeGrafter"/>
</dbReference>
<dbReference type="Gene3D" id="3.40.50.620">
    <property type="entry name" value="HUPs"/>
    <property type="match status" value="1"/>
</dbReference>
<protein>
    <recommendedName>
        <fullName evidence="3">Nicotinamide-nucleotide adenylyltransferase</fullName>
    </recommendedName>
</protein>
<reference evidence="1" key="1">
    <citation type="submission" date="2021-10" db="EMBL/GenBank/DDBJ databases">
        <title>De novo Genome Assembly of Clathrus columnatus (Basidiomycota, Fungi) Using Illumina and Nanopore Sequence Data.</title>
        <authorList>
            <person name="Ogiso-Tanaka E."/>
            <person name="Itagaki H."/>
            <person name="Hosoya T."/>
            <person name="Hosaka K."/>
        </authorList>
    </citation>
    <scope>NUCLEOTIDE SEQUENCE</scope>
    <source>
        <strain evidence="1">MO-923</strain>
    </source>
</reference>
<keyword evidence="2" id="KW-1185">Reference proteome</keyword>
<evidence type="ECO:0000313" key="2">
    <source>
        <dbReference type="Proteomes" id="UP001050691"/>
    </source>
</evidence>
<dbReference type="Proteomes" id="UP001050691">
    <property type="component" value="Unassembled WGS sequence"/>
</dbReference>
<evidence type="ECO:0008006" key="3">
    <source>
        <dbReference type="Google" id="ProtNLM"/>
    </source>
</evidence>
<dbReference type="EMBL" id="BPWL01000003">
    <property type="protein sequence ID" value="GJJ08345.1"/>
    <property type="molecule type" value="Genomic_DNA"/>
</dbReference>